<organism evidence="2 3">
    <name type="scientific">Oryza sativa subsp. japonica</name>
    <name type="common">Rice</name>
    <dbReference type="NCBI Taxonomy" id="39947"/>
    <lineage>
        <taxon>Eukaryota</taxon>
        <taxon>Viridiplantae</taxon>
        <taxon>Streptophyta</taxon>
        <taxon>Embryophyta</taxon>
        <taxon>Tracheophyta</taxon>
        <taxon>Spermatophyta</taxon>
        <taxon>Magnoliopsida</taxon>
        <taxon>Liliopsida</taxon>
        <taxon>Poales</taxon>
        <taxon>Poaceae</taxon>
        <taxon>BOP clade</taxon>
        <taxon>Oryzoideae</taxon>
        <taxon>Oryzeae</taxon>
        <taxon>Oryzinae</taxon>
        <taxon>Oryza</taxon>
        <taxon>Oryza sativa</taxon>
    </lineage>
</organism>
<dbReference type="EMBL" id="AP005686">
    <property type="protein sequence ID" value="BAD33811.1"/>
    <property type="molecule type" value="Genomic_DNA"/>
</dbReference>
<dbReference type="AlphaFoldDB" id="Q69MJ6"/>
<reference evidence="3" key="4">
    <citation type="journal article" date="2008" name="Nucleic Acids Res.">
        <title>The rice annotation project database (RAP-DB): 2008 update.</title>
        <authorList>
            <consortium name="The rice annotation project (RAP)"/>
        </authorList>
    </citation>
    <scope>GENOME REANNOTATION</scope>
    <source>
        <strain evidence="3">cv. Nipponbare</strain>
    </source>
</reference>
<dbReference type="Proteomes" id="UP000000763">
    <property type="component" value="Chromosome 9"/>
</dbReference>
<evidence type="ECO:0000313" key="2">
    <source>
        <dbReference type="EMBL" id="BAD33919.1"/>
    </source>
</evidence>
<protein>
    <submittedName>
        <fullName evidence="2">Uncharacterized protein</fullName>
    </submittedName>
</protein>
<dbReference type="EMBL" id="AP005747">
    <property type="protein sequence ID" value="BAD33919.1"/>
    <property type="molecule type" value="Genomic_DNA"/>
</dbReference>
<accession>Q69MJ6</accession>
<reference evidence="3" key="3">
    <citation type="journal article" date="2005" name="Nature">
        <title>The map-based sequence of the rice genome.</title>
        <authorList>
            <consortium name="International rice genome sequencing project (IRGSP)"/>
            <person name="Matsumoto T."/>
            <person name="Wu J."/>
            <person name="Kanamori H."/>
            <person name="Katayose Y."/>
            <person name="Fujisawa M."/>
            <person name="Namiki N."/>
            <person name="Mizuno H."/>
            <person name="Yamamoto K."/>
            <person name="Antonio B.A."/>
            <person name="Baba T."/>
            <person name="Sakata K."/>
            <person name="Nagamura Y."/>
            <person name="Aoki H."/>
            <person name="Arikawa K."/>
            <person name="Arita K."/>
            <person name="Bito T."/>
            <person name="Chiden Y."/>
            <person name="Fujitsuka N."/>
            <person name="Fukunaka R."/>
            <person name="Hamada M."/>
            <person name="Harada C."/>
            <person name="Hayashi A."/>
            <person name="Hijishita S."/>
            <person name="Honda M."/>
            <person name="Hosokawa S."/>
            <person name="Ichikawa Y."/>
            <person name="Idonuma A."/>
            <person name="Iijima M."/>
            <person name="Ikeda M."/>
            <person name="Ikeno M."/>
            <person name="Ito K."/>
            <person name="Ito S."/>
            <person name="Ito T."/>
            <person name="Ito Y."/>
            <person name="Ito Y."/>
            <person name="Iwabuchi A."/>
            <person name="Kamiya K."/>
            <person name="Karasawa W."/>
            <person name="Kurita K."/>
            <person name="Katagiri S."/>
            <person name="Kikuta A."/>
            <person name="Kobayashi H."/>
            <person name="Kobayashi N."/>
            <person name="Machita K."/>
            <person name="Maehara T."/>
            <person name="Masukawa M."/>
            <person name="Mizubayashi T."/>
            <person name="Mukai Y."/>
            <person name="Nagasaki H."/>
            <person name="Nagata Y."/>
            <person name="Naito S."/>
            <person name="Nakashima M."/>
            <person name="Nakama Y."/>
            <person name="Nakamichi Y."/>
            <person name="Nakamura M."/>
            <person name="Meguro A."/>
            <person name="Negishi M."/>
            <person name="Ohta I."/>
            <person name="Ohta T."/>
            <person name="Okamoto M."/>
            <person name="Ono N."/>
            <person name="Saji S."/>
            <person name="Sakaguchi M."/>
            <person name="Sakai K."/>
            <person name="Shibata M."/>
            <person name="Shimokawa T."/>
            <person name="Song J."/>
            <person name="Takazaki Y."/>
            <person name="Terasawa K."/>
            <person name="Tsugane M."/>
            <person name="Tsuji K."/>
            <person name="Ueda S."/>
            <person name="Waki K."/>
            <person name="Yamagata H."/>
            <person name="Yamamoto M."/>
            <person name="Yamamoto S."/>
            <person name="Yamane H."/>
            <person name="Yoshiki S."/>
            <person name="Yoshihara R."/>
            <person name="Yukawa K."/>
            <person name="Zhong H."/>
            <person name="Yano M."/>
            <person name="Yuan Q."/>
            <person name="Ouyang S."/>
            <person name="Liu J."/>
            <person name="Jones K.M."/>
            <person name="Gansberger K."/>
            <person name="Moffat K."/>
            <person name="Hill J."/>
            <person name="Bera J."/>
            <person name="Fadrosh D."/>
            <person name="Jin S."/>
            <person name="Johri S."/>
            <person name="Kim M."/>
            <person name="Overton L."/>
            <person name="Reardon M."/>
            <person name="Tsitrin T."/>
            <person name="Vuong H."/>
            <person name="Weaver B."/>
            <person name="Ciecko A."/>
            <person name="Tallon L."/>
            <person name="Jackson J."/>
            <person name="Pai G."/>
            <person name="Aken S.V."/>
            <person name="Utterback T."/>
            <person name="Reidmuller S."/>
            <person name="Feldblyum T."/>
            <person name="Hsiao J."/>
            <person name="Zismann V."/>
            <person name="Iobst S."/>
            <person name="de Vazeille A.R."/>
            <person name="Buell C.R."/>
            <person name="Ying K."/>
            <person name="Li Y."/>
            <person name="Lu T."/>
            <person name="Huang Y."/>
            <person name="Zhao Q."/>
            <person name="Feng Q."/>
            <person name="Zhang L."/>
            <person name="Zhu J."/>
            <person name="Weng Q."/>
            <person name="Mu J."/>
            <person name="Lu Y."/>
            <person name="Fan D."/>
            <person name="Liu Y."/>
            <person name="Guan J."/>
            <person name="Zhang Y."/>
            <person name="Yu S."/>
            <person name="Liu X."/>
            <person name="Zhang Y."/>
            <person name="Hong G."/>
            <person name="Han B."/>
            <person name="Choisne N."/>
            <person name="Demange N."/>
            <person name="Orjeda G."/>
            <person name="Samain S."/>
            <person name="Cattolico L."/>
            <person name="Pelletier E."/>
            <person name="Couloux A."/>
            <person name="Segurens B."/>
            <person name="Wincker P."/>
            <person name="D'Hont A."/>
            <person name="Scarpelli C."/>
            <person name="Weissenbach J."/>
            <person name="Salanoubat M."/>
            <person name="Quetier F."/>
            <person name="Yu Y."/>
            <person name="Kim H.R."/>
            <person name="Rambo T."/>
            <person name="Currie J."/>
            <person name="Collura K."/>
            <person name="Luo M."/>
            <person name="Yang T."/>
            <person name="Ammiraju J.S.S."/>
            <person name="Engler F."/>
            <person name="Soderlund C."/>
            <person name="Wing R.A."/>
            <person name="Palmer L.E."/>
            <person name="de la Bastide M."/>
            <person name="Spiegel L."/>
            <person name="Nascimento L."/>
            <person name="Zutavern T."/>
            <person name="O'Shaughnessy A."/>
            <person name="Dike S."/>
            <person name="Dedhia N."/>
            <person name="Preston R."/>
            <person name="Balija V."/>
            <person name="McCombie W.R."/>
            <person name="Chow T."/>
            <person name="Chen H."/>
            <person name="Chung M."/>
            <person name="Chen C."/>
            <person name="Shaw J."/>
            <person name="Wu H."/>
            <person name="Hsiao K."/>
            <person name="Chao Y."/>
            <person name="Chu M."/>
            <person name="Cheng C."/>
            <person name="Hour A."/>
            <person name="Lee P."/>
            <person name="Lin S."/>
            <person name="Lin Y."/>
            <person name="Liou J."/>
            <person name="Liu S."/>
            <person name="Hsing Y."/>
            <person name="Raghuvanshi S."/>
            <person name="Mohanty A."/>
            <person name="Bharti A.K."/>
            <person name="Gaur A."/>
            <person name="Gupta V."/>
            <person name="Kumar D."/>
            <person name="Ravi V."/>
            <person name="Vij S."/>
            <person name="Kapur A."/>
            <person name="Khurana P."/>
            <person name="Khurana P."/>
            <person name="Khurana J.P."/>
            <person name="Tyagi A.K."/>
            <person name="Gaikwad K."/>
            <person name="Singh A."/>
            <person name="Dalal V."/>
            <person name="Srivastava S."/>
            <person name="Dixit A."/>
            <person name="Pal A.K."/>
            <person name="Ghazi I.A."/>
            <person name="Yadav M."/>
            <person name="Pandit A."/>
            <person name="Bhargava A."/>
            <person name="Sureshbabu K."/>
            <person name="Batra K."/>
            <person name="Sharma T.R."/>
            <person name="Mohapatra T."/>
            <person name="Singh N.K."/>
            <person name="Messing J."/>
            <person name="Nelson A.B."/>
            <person name="Fuks G."/>
            <person name="Kavchok S."/>
            <person name="Keizer G."/>
            <person name="Linton E."/>
            <person name="Llaca V."/>
            <person name="Song R."/>
            <person name="Tanyolac B."/>
            <person name="Young S."/>
            <person name="Ho-Il K."/>
            <person name="Hahn J.H."/>
            <person name="Sangsakoo G."/>
            <person name="Vanavichit A."/>
            <person name="de Mattos Luiz.A.T."/>
            <person name="Zimmer P.D."/>
            <person name="Malone G."/>
            <person name="Dellagostin O."/>
            <person name="de Oliveira A.C."/>
            <person name="Bevan M."/>
            <person name="Bancroft I."/>
            <person name="Minx P."/>
            <person name="Cordum H."/>
            <person name="Wilson R."/>
            <person name="Cheng Z."/>
            <person name="Jin W."/>
            <person name="Jiang J."/>
            <person name="Leong S.A."/>
            <person name="Iwama H."/>
            <person name="Gojobori T."/>
            <person name="Itoh T."/>
            <person name="Niimura Y."/>
            <person name="Fujii Y."/>
            <person name="Habara T."/>
            <person name="Sakai H."/>
            <person name="Sato Y."/>
            <person name="Wilson G."/>
            <person name="Kumar K."/>
            <person name="McCouch S."/>
            <person name="Juretic N."/>
            <person name="Hoen D."/>
            <person name="Wright S."/>
            <person name="Bruskiewich R."/>
            <person name="Bureau T."/>
            <person name="Miyao A."/>
            <person name="Hirochika H."/>
            <person name="Nishikawa T."/>
            <person name="Kadowaki K."/>
            <person name="Sugiura M."/>
            <person name="Burr B."/>
            <person name="Sasaki T."/>
        </authorList>
    </citation>
    <scope>NUCLEOTIDE SEQUENCE [LARGE SCALE GENOMIC DNA]</scope>
    <source>
        <strain evidence="3">cv. Nipponbare</strain>
    </source>
</reference>
<sequence length="171" mass="19522">MAGRLTEVRVWFGMNRVSEMEEYRPNKDGVLLQMQLHPSKKAFQHTVVAETIHLWDFWSRFSPTVAKGFGPPEKDEGVADVESQKKLAMHSATIAGFHILLELVRCVHAIDVCRVSGELPQDCEGENSQRARAGCVTAFVHVASFHHDHHFRFFSEEEIYDMLDRGGRRNT</sequence>
<reference evidence="1" key="1">
    <citation type="submission" date="2002-09" db="EMBL/GenBank/DDBJ databases">
        <title>Oryza sativa nipponbare(GA3) genomic DNA, chromosome 9, BAC clone:OSJNBa0016E03.</title>
        <authorList>
            <person name="Sasaki T."/>
            <person name="Matsumoto T."/>
            <person name="Katayose Y."/>
        </authorList>
    </citation>
    <scope>NUCLEOTIDE SEQUENCE</scope>
</reference>
<name>Q69MJ6_ORYSJ</name>
<gene>
    <name evidence="1" type="ORF">OSJNBa0016E03.44</name>
    <name evidence="2" type="ORF">OSJNBa0039E17.8</name>
</gene>
<proteinExistence type="predicted"/>
<evidence type="ECO:0000313" key="3">
    <source>
        <dbReference type="Proteomes" id="UP000000763"/>
    </source>
</evidence>
<evidence type="ECO:0000313" key="1">
    <source>
        <dbReference type="EMBL" id="BAD33811.1"/>
    </source>
</evidence>
<reference evidence="2" key="2">
    <citation type="submission" date="2002-09" db="EMBL/GenBank/DDBJ databases">
        <title>Oryza sativa nipponbare(GA3) genomic DNA, chromosome 9, BAC clone:OSJNBa0039E17.</title>
        <authorList>
            <person name="Sasaki T."/>
            <person name="Matsumoto T."/>
            <person name="Katayose Y."/>
        </authorList>
    </citation>
    <scope>NUCLEOTIDE SEQUENCE</scope>
</reference>